<accession>A0A915IA43</accession>
<protein>
    <submittedName>
        <fullName evidence="2">Uncharacterized protein</fullName>
    </submittedName>
</protein>
<name>A0A915IA43_ROMCU</name>
<evidence type="ECO:0000313" key="2">
    <source>
        <dbReference type="WBParaSite" id="nRc.2.0.1.t11045-RA"/>
    </source>
</evidence>
<dbReference type="AlphaFoldDB" id="A0A915IA43"/>
<organism evidence="1 2">
    <name type="scientific">Romanomermis culicivorax</name>
    <name type="common">Nematode worm</name>
    <dbReference type="NCBI Taxonomy" id="13658"/>
    <lineage>
        <taxon>Eukaryota</taxon>
        <taxon>Metazoa</taxon>
        <taxon>Ecdysozoa</taxon>
        <taxon>Nematoda</taxon>
        <taxon>Enoplea</taxon>
        <taxon>Dorylaimia</taxon>
        <taxon>Mermithida</taxon>
        <taxon>Mermithoidea</taxon>
        <taxon>Mermithidae</taxon>
        <taxon>Romanomermis</taxon>
    </lineage>
</organism>
<dbReference type="Proteomes" id="UP000887565">
    <property type="component" value="Unplaced"/>
</dbReference>
<keyword evidence="1" id="KW-1185">Reference proteome</keyword>
<dbReference type="WBParaSite" id="nRc.2.0.1.t11045-RA">
    <property type="protein sequence ID" value="nRc.2.0.1.t11045-RA"/>
    <property type="gene ID" value="nRc.2.0.1.g11045"/>
</dbReference>
<proteinExistence type="predicted"/>
<sequence>MAMATNVHKPKSFRLFLRPFKFIKAFKNMVFKSCKGTLVPRMIINSSDKFTDGRNVFALTAVRRRRCLPHEYEEKFRKKY</sequence>
<evidence type="ECO:0000313" key="1">
    <source>
        <dbReference type="Proteomes" id="UP000887565"/>
    </source>
</evidence>
<reference evidence="2" key="1">
    <citation type="submission" date="2022-11" db="UniProtKB">
        <authorList>
            <consortium name="WormBaseParasite"/>
        </authorList>
    </citation>
    <scope>IDENTIFICATION</scope>
</reference>